<evidence type="ECO:0000313" key="2">
    <source>
        <dbReference type="Proteomes" id="UP000718564"/>
    </source>
</evidence>
<organism evidence="1 2">
    <name type="scientific">Brasilonema bromeliae SPC951</name>
    <dbReference type="NCBI Taxonomy" id="385972"/>
    <lineage>
        <taxon>Bacteria</taxon>
        <taxon>Bacillati</taxon>
        <taxon>Cyanobacteriota</taxon>
        <taxon>Cyanophyceae</taxon>
        <taxon>Nostocales</taxon>
        <taxon>Scytonemataceae</taxon>
        <taxon>Brasilonema</taxon>
        <taxon>Bromeliae group (in: Brasilonema)</taxon>
    </lineage>
</organism>
<accession>A0ABX1P845</accession>
<keyword evidence="2" id="KW-1185">Reference proteome</keyword>
<gene>
    <name evidence="1" type="ORF">DP116_12040</name>
</gene>
<evidence type="ECO:0008006" key="3">
    <source>
        <dbReference type="Google" id="ProtNLM"/>
    </source>
</evidence>
<reference evidence="1 2" key="1">
    <citation type="submission" date="2018-06" db="EMBL/GenBank/DDBJ databases">
        <title>Comparative genomics of Brasilonema spp. strains.</title>
        <authorList>
            <person name="Alvarenga D.O."/>
            <person name="Fiore M.F."/>
            <person name="Varani A.M."/>
        </authorList>
    </citation>
    <scope>NUCLEOTIDE SEQUENCE [LARGE SCALE GENOMIC DNA]</scope>
    <source>
        <strain evidence="1 2">SPC951</strain>
    </source>
</reference>
<protein>
    <recommendedName>
        <fullName evidence="3">Transposase</fullName>
    </recommendedName>
</protein>
<evidence type="ECO:0000313" key="1">
    <source>
        <dbReference type="EMBL" id="NMG20148.1"/>
    </source>
</evidence>
<sequence>MNKLTKKNNKGIRTALWAIAAINAIAQSKRRPWRIADFACILTVTHMPHLKEAFQARIEVNKTQSGSQVRLLI</sequence>
<name>A0ABX1P845_9CYAN</name>
<proteinExistence type="predicted"/>
<comment type="caution">
    <text evidence="1">The sequence shown here is derived from an EMBL/GenBank/DDBJ whole genome shotgun (WGS) entry which is preliminary data.</text>
</comment>
<dbReference type="Proteomes" id="UP000718564">
    <property type="component" value="Unassembled WGS sequence"/>
</dbReference>
<dbReference type="EMBL" id="QMEB01000078">
    <property type="protein sequence ID" value="NMG20148.1"/>
    <property type="molecule type" value="Genomic_DNA"/>
</dbReference>